<dbReference type="AlphaFoldDB" id="A0A9N9B2R1"/>
<reference evidence="1" key="1">
    <citation type="submission" date="2021-06" db="EMBL/GenBank/DDBJ databases">
        <authorList>
            <person name="Kallberg Y."/>
            <person name="Tangrot J."/>
            <person name="Rosling A."/>
        </authorList>
    </citation>
    <scope>NUCLEOTIDE SEQUENCE</scope>
    <source>
        <strain evidence="1">FL966</strain>
    </source>
</reference>
<protein>
    <submittedName>
        <fullName evidence="1">20663_t:CDS:1</fullName>
    </submittedName>
</protein>
<sequence length="189" mass="21305">MEHGQTEQLSIDMFHRCPHIKLQPLKLHRFIIDYNISLYGILMELTYGITIHCLLCDGKLTAARSDKPLTKRRLAPLFGTPSIISDGCGDGKRSVCGAKITDASWTILSKNEVQPFKAIGAYLKMTVTTPEDELVHLDKPQNTFFWPYPSGGTPMNVWADVWASILWNCEDGKCASEFVHLRTWAPPQQ</sequence>
<proteinExistence type="predicted"/>
<keyword evidence="2" id="KW-1185">Reference proteome</keyword>
<evidence type="ECO:0000313" key="1">
    <source>
        <dbReference type="EMBL" id="CAG8550400.1"/>
    </source>
</evidence>
<comment type="caution">
    <text evidence="1">The sequence shown here is derived from an EMBL/GenBank/DDBJ whole genome shotgun (WGS) entry which is preliminary data.</text>
</comment>
<evidence type="ECO:0000313" key="2">
    <source>
        <dbReference type="Proteomes" id="UP000789759"/>
    </source>
</evidence>
<dbReference type="Proteomes" id="UP000789759">
    <property type="component" value="Unassembled WGS sequence"/>
</dbReference>
<name>A0A9N9B2R1_9GLOM</name>
<dbReference type="EMBL" id="CAJVQA010002543">
    <property type="protein sequence ID" value="CAG8550400.1"/>
    <property type="molecule type" value="Genomic_DNA"/>
</dbReference>
<gene>
    <name evidence="1" type="ORF">CPELLU_LOCUS4723</name>
</gene>
<organism evidence="1 2">
    <name type="scientific">Cetraspora pellucida</name>
    <dbReference type="NCBI Taxonomy" id="1433469"/>
    <lineage>
        <taxon>Eukaryota</taxon>
        <taxon>Fungi</taxon>
        <taxon>Fungi incertae sedis</taxon>
        <taxon>Mucoromycota</taxon>
        <taxon>Glomeromycotina</taxon>
        <taxon>Glomeromycetes</taxon>
        <taxon>Diversisporales</taxon>
        <taxon>Gigasporaceae</taxon>
        <taxon>Cetraspora</taxon>
    </lineage>
</organism>
<accession>A0A9N9B2R1</accession>